<proteinExistence type="predicted"/>
<dbReference type="SUPFAM" id="SSF56672">
    <property type="entry name" value="DNA/RNA polymerases"/>
    <property type="match status" value="1"/>
</dbReference>
<dbReference type="InterPro" id="IPR050951">
    <property type="entry name" value="Retrovirus_Pol_polyprotein"/>
</dbReference>
<name>A0ABQ5JZQ3_9EUKA</name>
<dbReference type="Proteomes" id="UP001057375">
    <property type="component" value="Unassembled WGS sequence"/>
</dbReference>
<dbReference type="Gene3D" id="3.10.10.10">
    <property type="entry name" value="HIV Type 1 Reverse Transcriptase, subunit A, domain 1"/>
    <property type="match status" value="1"/>
</dbReference>
<protein>
    <submittedName>
        <fullName evidence="1">Uncharacterized protein</fullName>
    </submittedName>
</protein>
<dbReference type="Gene3D" id="3.30.70.270">
    <property type="match status" value="1"/>
</dbReference>
<evidence type="ECO:0000313" key="1">
    <source>
        <dbReference type="EMBL" id="GKT21790.1"/>
    </source>
</evidence>
<dbReference type="CDD" id="cd00303">
    <property type="entry name" value="retropepsin_like"/>
    <property type="match status" value="1"/>
</dbReference>
<dbReference type="InterPro" id="IPR043502">
    <property type="entry name" value="DNA/RNA_pol_sf"/>
</dbReference>
<dbReference type="InterPro" id="IPR043128">
    <property type="entry name" value="Rev_trsase/Diguanyl_cyclase"/>
</dbReference>
<dbReference type="EMBL" id="BQXS01012345">
    <property type="protein sequence ID" value="GKT21790.1"/>
    <property type="molecule type" value="Genomic_DNA"/>
</dbReference>
<dbReference type="PANTHER" id="PTHR37984">
    <property type="entry name" value="PROTEIN CBG26694"/>
    <property type="match status" value="1"/>
</dbReference>
<reference evidence="1" key="1">
    <citation type="submission" date="2022-03" db="EMBL/GenBank/DDBJ databases">
        <title>Draft genome sequence of Aduncisulcus paluster, a free-living microaerophilic Fornicata.</title>
        <authorList>
            <person name="Yuyama I."/>
            <person name="Kume K."/>
            <person name="Tamura T."/>
            <person name="Inagaki Y."/>
            <person name="Hashimoto T."/>
        </authorList>
    </citation>
    <scope>NUCLEOTIDE SEQUENCE</scope>
    <source>
        <strain evidence="1">NY0171</strain>
    </source>
</reference>
<comment type="caution">
    <text evidence="1">The sequence shown here is derived from an EMBL/GenBank/DDBJ whole genome shotgun (WGS) entry which is preliminary data.</text>
</comment>
<feature type="non-terminal residue" evidence="1">
    <location>
        <position position="591"/>
    </location>
</feature>
<dbReference type="PANTHER" id="PTHR37984:SF5">
    <property type="entry name" value="PROTEIN NYNRIN-LIKE"/>
    <property type="match status" value="1"/>
</dbReference>
<evidence type="ECO:0000313" key="2">
    <source>
        <dbReference type="Proteomes" id="UP001057375"/>
    </source>
</evidence>
<accession>A0ABQ5JZQ3</accession>
<sequence>MPTVDSSTNSSTPAVEGGSETKVVAPTLKEYSLENLNDFFLRYEAYAADKTVKKPAHWFKLIDAPLRAALLDVTGTKKVSTDEEAKKFKKDLFSLDAPATSYDLHTELFTVVMEKSLSVTAFIKYVTNFKRIVSQAPDLGVDSTIVEIFLRNAYPPSVYDAVLPELRLKGTEEDLKAAVQKVSEELKDLRTTQKQIGRYGPAMFGLEKEMGSASSQGGSVAVVSSGTMPLFTPKTGKDERPSGGSRKGIECNFCRRKGHIERFCRLKQKLLKKLRDNPDHKSGDRSKGKGKYSVKCVKKSDGLEDSALKDLGRSEIDVTVPAEVSSILEGGFRKKIRLLPDTGCSMYSVIDEAVVKEIHPALRPVNHTIELANGSEMVINEIATVYVKVEGIAGKNLNFKEECLVMPMSVDSRHQLLLCAETAHKTGLVEIKSLPKIDLDEDDGLEEDLLPDSFDALSEKGRTKVERLLLEYKGRIKSEEFAKVTPVSFELRDPDSVYVADHRHHSLEKTTVINNQIKEWLSQGKIRPSTSEFSSNVTVAPKPDSPGRVCIDCKPLNRLIKGNEFPMPRLDDIFCNSQFIGKKIFAKLDLK</sequence>
<keyword evidence="2" id="KW-1185">Reference proteome</keyword>
<gene>
    <name evidence="1" type="ORF">ADUPG1_011982</name>
</gene>
<organism evidence="1 2">
    <name type="scientific">Aduncisulcus paluster</name>
    <dbReference type="NCBI Taxonomy" id="2918883"/>
    <lineage>
        <taxon>Eukaryota</taxon>
        <taxon>Metamonada</taxon>
        <taxon>Carpediemonas-like organisms</taxon>
        <taxon>Aduncisulcus</taxon>
    </lineage>
</organism>